<organism evidence="2 3">
    <name type="scientific">Prunus persica</name>
    <name type="common">Peach</name>
    <name type="synonym">Amygdalus persica</name>
    <dbReference type="NCBI Taxonomy" id="3760"/>
    <lineage>
        <taxon>Eukaryota</taxon>
        <taxon>Viridiplantae</taxon>
        <taxon>Streptophyta</taxon>
        <taxon>Embryophyta</taxon>
        <taxon>Tracheophyta</taxon>
        <taxon>Spermatophyta</taxon>
        <taxon>Magnoliopsida</taxon>
        <taxon>eudicotyledons</taxon>
        <taxon>Gunneridae</taxon>
        <taxon>Pentapetalae</taxon>
        <taxon>rosids</taxon>
        <taxon>fabids</taxon>
        <taxon>Rosales</taxon>
        <taxon>Rosaceae</taxon>
        <taxon>Amygdaloideae</taxon>
        <taxon>Amygdaleae</taxon>
        <taxon>Prunus</taxon>
    </lineage>
</organism>
<dbReference type="SMR" id="M5WWG9"/>
<name>M5WWG9_PRUPE</name>
<feature type="domain" description="AB hydrolase-1" evidence="1">
    <location>
        <begin position="90"/>
        <end position="331"/>
    </location>
</feature>
<dbReference type="GO" id="GO:0006654">
    <property type="term" value="P:phosphatidic acid biosynthetic process"/>
    <property type="evidence" value="ECO:0000318"/>
    <property type="project" value="GO_Central"/>
</dbReference>
<dbReference type="KEGG" id="pper:18783419"/>
<dbReference type="PANTHER" id="PTHR42886">
    <property type="entry name" value="RE40534P-RELATED"/>
    <property type="match status" value="1"/>
</dbReference>
<dbReference type="InterPro" id="IPR029058">
    <property type="entry name" value="AB_hydrolase_fold"/>
</dbReference>
<dbReference type="Gene3D" id="3.40.50.1820">
    <property type="entry name" value="alpha/beta hydrolase"/>
    <property type="match status" value="1"/>
</dbReference>
<dbReference type="OMA" id="WAFAEHW"/>
<dbReference type="Proteomes" id="UP000006882">
    <property type="component" value="Chromosome G3"/>
</dbReference>
<sequence length="351" mass="38789">MAALLSLHTISKLQANLSTSRVTVKPRAALHGAQRMRVPYELKQEQSRLFHQLPSGLNMEVIVQKGVAEKESAEKESDEKKERTSENPPLVFVHGSYHAAWCWAEHWMPFFSASGYDCYAVSLLGQGESDAPSASVAGTLQTHASDVADFICKKLTFPPVLIGHSFGGLIIQYYIANAKADQFLDMRDFFPELTGAALVCSVPPSGNSGLVWRYLFSKPIAAFKVTRSLAAKGFQTSLPLCKETFFSATMEDHLVLRYQELMKKSSRMPLFDLRKLNAALPVPSVPKSAIEVLVLGANDDFIVDAEGLKETGRFYGVSPICVEAVAHDMMLDCLWDKGAKVILSWLKDLKK</sequence>
<dbReference type="Gramene" id="ONI17166">
    <property type="protein sequence ID" value="ONI17166"/>
    <property type="gene ID" value="PRUPE_3G142000"/>
</dbReference>
<dbReference type="GO" id="GO:0052689">
    <property type="term" value="F:carboxylic ester hydrolase activity"/>
    <property type="evidence" value="ECO:0000318"/>
    <property type="project" value="GO_Central"/>
</dbReference>
<dbReference type="EMBL" id="CM007653">
    <property type="protein sequence ID" value="ONI17166.1"/>
    <property type="molecule type" value="Genomic_DNA"/>
</dbReference>
<accession>M5WWG9</accession>
<dbReference type="Pfam" id="PF12697">
    <property type="entry name" value="Abhydrolase_6"/>
    <property type="match status" value="1"/>
</dbReference>
<dbReference type="InterPro" id="IPR000073">
    <property type="entry name" value="AB_hydrolase_1"/>
</dbReference>
<dbReference type="eggNOG" id="ENOG502QTPE">
    <property type="taxonomic scope" value="Eukaryota"/>
</dbReference>
<gene>
    <name evidence="2" type="ORF">PRUPE_3G142000</name>
</gene>
<dbReference type="OrthoDB" id="8119704at2759"/>
<dbReference type="STRING" id="3760.M5WWG9"/>
<keyword evidence="3" id="KW-1185">Reference proteome</keyword>
<dbReference type="SUPFAM" id="SSF53474">
    <property type="entry name" value="alpha/beta-Hydrolases"/>
    <property type="match status" value="1"/>
</dbReference>
<evidence type="ECO:0000259" key="1">
    <source>
        <dbReference type="Pfam" id="PF12697"/>
    </source>
</evidence>
<protein>
    <recommendedName>
        <fullName evidence="1">AB hydrolase-1 domain-containing protein</fullName>
    </recommendedName>
</protein>
<dbReference type="GO" id="GO:0042171">
    <property type="term" value="F:lysophosphatidic acid acyltransferase activity"/>
    <property type="evidence" value="ECO:0000318"/>
    <property type="project" value="GO_Central"/>
</dbReference>
<dbReference type="AlphaFoldDB" id="M5WWG9"/>
<reference evidence="2 3" key="1">
    <citation type="journal article" date="2013" name="Nat. Genet.">
        <title>The high-quality draft genome of peach (Prunus persica) identifies unique patterns of genetic diversity, domestication and genome evolution.</title>
        <authorList>
            <consortium name="International Peach Genome Initiative"/>
            <person name="Verde I."/>
            <person name="Abbott A.G."/>
            <person name="Scalabrin S."/>
            <person name="Jung S."/>
            <person name="Shu S."/>
            <person name="Marroni F."/>
            <person name="Zhebentyayeva T."/>
            <person name="Dettori M.T."/>
            <person name="Grimwood J."/>
            <person name="Cattonaro F."/>
            <person name="Zuccolo A."/>
            <person name="Rossini L."/>
            <person name="Jenkins J."/>
            <person name="Vendramin E."/>
            <person name="Meisel L.A."/>
            <person name="Decroocq V."/>
            <person name="Sosinski B."/>
            <person name="Prochnik S."/>
            <person name="Mitros T."/>
            <person name="Policriti A."/>
            <person name="Cipriani G."/>
            <person name="Dondini L."/>
            <person name="Ficklin S."/>
            <person name="Goodstein D.M."/>
            <person name="Xuan P."/>
            <person name="Del Fabbro C."/>
            <person name="Aramini V."/>
            <person name="Copetti D."/>
            <person name="Gonzalez S."/>
            <person name="Horner D.S."/>
            <person name="Falchi R."/>
            <person name="Lucas S."/>
            <person name="Mica E."/>
            <person name="Maldonado J."/>
            <person name="Lazzari B."/>
            <person name="Bielenberg D."/>
            <person name="Pirona R."/>
            <person name="Miculan M."/>
            <person name="Barakat A."/>
            <person name="Testolin R."/>
            <person name="Stella A."/>
            <person name="Tartarini S."/>
            <person name="Tonutti P."/>
            <person name="Arus P."/>
            <person name="Orellana A."/>
            <person name="Wells C."/>
            <person name="Main D."/>
            <person name="Vizzotto G."/>
            <person name="Silva H."/>
            <person name="Salamini F."/>
            <person name="Schmutz J."/>
            <person name="Morgante M."/>
            <person name="Rokhsar D.S."/>
        </authorList>
    </citation>
    <scope>NUCLEOTIDE SEQUENCE [LARGE SCALE GENOMIC DNA]</scope>
    <source>
        <strain evidence="3">cv. Nemared</strain>
    </source>
</reference>
<dbReference type="PANTHER" id="PTHR42886:SF42">
    <property type="entry name" value="ALPHA_BETA-HYDROLASES SUPERFAMILY PROTEIN"/>
    <property type="match status" value="1"/>
</dbReference>
<evidence type="ECO:0000313" key="2">
    <source>
        <dbReference type="EMBL" id="ONI17166.1"/>
    </source>
</evidence>
<proteinExistence type="predicted"/>
<evidence type="ECO:0000313" key="3">
    <source>
        <dbReference type="Proteomes" id="UP000006882"/>
    </source>
</evidence>
<dbReference type="HOGENOM" id="CLU_051715_0_0_1"/>
<dbReference type="GO" id="GO:0055088">
    <property type="term" value="P:lipid homeostasis"/>
    <property type="evidence" value="ECO:0000318"/>
    <property type="project" value="GO_Central"/>
</dbReference>